<gene>
    <name evidence="6" type="ORF">EV186_101106</name>
</gene>
<dbReference type="PROSITE" id="PS50893">
    <property type="entry name" value="ABC_TRANSPORTER_2"/>
    <property type="match status" value="1"/>
</dbReference>
<evidence type="ECO:0000313" key="7">
    <source>
        <dbReference type="Proteomes" id="UP000295444"/>
    </source>
</evidence>
<dbReference type="InterPro" id="IPR050093">
    <property type="entry name" value="ABC_SmlMolc_Importer"/>
</dbReference>
<evidence type="ECO:0000256" key="4">
    <source>
        <dbReference type="ARBA" id="ARBA00066388"/>
    </source>
</evidence>
<dbReference type="Gene3D" id="3.40.50.300">
    <property type="entry name" value="P-loop containing nucleotide triphosphate hydrolases"/>
    <property type="match status" value="1"/>
</dbReference>
<dbReference type="GO" id="GO:0043190">
    <property type="term" value="C:ATP-binding cassette (ABC) transporter complex"/>
    <property type="evidence" value="ECO:0007669"/>
    <property type="project" value="InterPro"/>
</dbReference>
<dbReference type="SMART" id="SM00382">
    <property type="entry name" value="AAA"/>
    <property type="match status" value="1"/>
</dbReference>
<keyword evidence="7" id="KW-1185">Reference proteome</keyword>
<dbReference type="OrthoDB" id="9802264at2"/>
<evidence type="ECO:0000259" key="5">
    <source>
        <dbReference type="PROSITE" id="PS50893"/>
    </source>
</evidence>
<evidence type="ECO:0000256" key="2">
    <source>
        <dbReference type="ARBA" id="ARBA00022741"/>
    </source>
</evidence>
<dbReference type="InterPro" id="IPR017871">
    <property type="entry name" value="ABC_transporter-like_CS"/>
</dbReference>
<evidence type="ECO:0000256" key="3">
    <source>
        <dbReference type="ARBA" id="ARBA00022840"/>
    </source>
</evidence>
<evidence type="ECO:0000313" key="6">
    <source>
        <dbReference type="EMBL" id="TDQ04165.1"/>
    </source>
</evidence>
<accession>A0A4V3D027</accession>
<dbReference type="RefSeq" id="WP_133847122.1">
    <property type="nucleotide sequence ID" value="NZ_SNXZ01000001.1"/>
</dbReference>
<dbReference type="PANTHER" id="PTHR42781">
    <property type="entry name" value="SPERMIDINE/PUTRESCINE IMPORT ATP-BINDING PROTEIN POTA"/>
    <property type="match status" value="1"/>
</dbReference>
<dbReference type="EC" id="7.6.2.9" evidence="4"/>
<sequence>MVLRLSGVTVRYRDFTAVADADLEVADGEVLALLGPSGSGKSTLLRAVAGLEPLSGGVVEWDGVDLAGIAVHRRGFGLVFQDGQLFPHRDVAGNVAFGLRMARVPAARRADRVAELLRMVGLAGYQRRKVTELSGGEQQRVALARALAPKPKLLLLDEPLSALDRALRDQLAVDLAEVLRTAGTTALLVTHDQDEAFTVADRVAVLRAGRITQVGTPDEVYRWPADDQTAEFLGVTTILDAVASDGVVKTDLGPVELAVPDGPARLGLHPSAVRVGAGSVRGRVTARVHRRDHVRLTIEVGDRVVAAVAPTLGAPEPGDEVRLGLDADGIAVLHSRGNPTAH</sequence>
<dbReference type="GO" id="GO:0016887">
    <property type="term" value="F:ATP hydrolysis activity"/>
    <property type="evidence" value="ECO:0007669"/>
    <property type="project" value="InterPro"/>
</dbReference>
<dbReference type="Pfam" id="PF00005">
    <property type="entry name" value="ABC_tran"/>
    <property type="match status" value="1"/>
</dbReference>
<dbReference type="Proteomes" id="UP000295444">
    <property type="component" value="Unassembled WGS sequence"/>
</dbReference>
<dbReference type="SUPFAM" id="SSF50331">
    <property type="entry name" value="MOP-like"/>
    <property type="match status" value="1"/>
</dbReference>
<dbReference type="InterPro" id="IPR003439">
    <property type="entry name" value="ABC_transporter-like_ATP-bd"/>
</dbReference>
<dbReference type="InterPro" id="IPR013611">
    <property type="entry name" value="Transp-assoc_OB_typ2"/>
</dbReference>
<feature type="domain" description="ABC transporter" evidence="5">
    <location>
        <begin position="3"/>
        <end position="233"/>
    </location>
</feature>
<dbReference type="InterPro" id="IPR003593">
    <property type="entry name" value="AAA+_ATPase"/>
</dbReference>
<name>A0A4V3D027_LABRH</name>
<dbReference type="InterPro" id="IPR027417">
    <property type="entry name" value="P-loop_NTPase"/>
</dbReference>
<dbReference type="GO" id="GO:0015418">
    <property type="term" value="F:ABC-type quaternary ammonium compound transporting activity"/>
    <property type="evidence" value="ECO:0007669"/>
    <property type="project" value="UniProtKB-EC"/>
</dbReference>
<dbReference type="AlphaFoldDB" id="A0A4V3D027"/>
<organism evidence="6 7">
    <name type="scientific">Labedaea rhizosphaerae</name>
    <dbReference type="NCBI Taxonomy" id="598644"/>
    <lineage>
        <taxon>Bacteria</taxon>
        <taxon>Bacillati</taxon>
        <taxon>Actinomycetota</taxon>
        <taxon>Actinomycetes</taxon>
        <taxon>Pseudonocardiales</taxon>
        <taxon>Pseudonocardiaceae</taxon>
        <taxon>Labedaea</taxon>
    </lineage>
</organism>
<dbReference type="SUPFAM" id="SSF52540">
    <property type="entry name" value="P-loop containing nucleoside triphosphate hydrolases"/>
    <property type="match status" value="1"/>
</dbReference>
<dbReference type="Pfam" id="PF08402">
    <property type="entry name" value="TOBE_2"/>
    <property type="match status" value="1"/>
</dbReference>
<comment type="caution">
    <text evidence="6">The sequence shown here is derived from an EMBL/GenBank/DDBJ whole genome shotgun (WGS) entry which is preliminary data.</text>
</comment>
<dbReference type="FunFam" id="3.40.50.300:FF:000425">
    <property type="entry name" value="Probable ABC transporter, ATP-binding subunit"/>
    <property type="match status" value="1"/>
</dbReference>
<evidence type="ECO:0000256" key="1">
    <source>
        <dbReference type="ARBA" id="ARBA00022448"/>
    </source>
</evidence>
<keyword evidence="3 6" id="KW-0067">ATP-binding</keyword>
<dbReference type="GO" id="GO:0005524">
    <property type="term" value="F:ATP binding"/>
    <property type="evidence" value="ECO:0007669"/>
    <property type="project" value="UniProtKB-KW"/>
</dbReference>
<dbReference type="PANTHER" id="PTHR42781:SF4">
    <property type="entry name" value="SPERMIDINE_PUTRESCINE IMPORT ATP-BINDING PROTEIN POTA"/>
    <property type="match status" value="1"/>
</dbReference>
<keyword evidence="1" id="KW-0813">Transport</keyword>
<protein>
    <recommendedName>
        <fullName evidence="4">ABC-type quaternary amine transporter</fullName>
        <ecNumber evidence="4">7.6.2.9</ecNumber>
    </recommendedName>
</protein>
<dbReference type="EMBL" id="SNXZ01000001">
    <property type="protein sequence ID" value="TDQ04165.1"/>
    <property type="molecule type" value="Genomic_DNA"/>
</dbReference>
<keyword evidence="2" id="KW-0547">Nucleotide-binding</keyword>
<proteinExistence type="predicted"/>
<reference evidence="6 7" key="1">
    <citation type="submission" date="2019-03" db="EMBL/GenBank/DDBJ databases">
        <title>Genomic Encyclopedia of Type Strains, Phase IV (KMG-IV): sequencing the most valuable type-strain genomes for metagenomic binning, comparative biology and taxonomic classification.</title>
        <authorList>
            <person name="Goeker M."/>
        </authorList>
    </citation>
    <scope>NUCLEOTIDE SEQUENCE [LARGE SCALE GENOMIC DNA]</scope>
    <source>
        <strain evidence="6 7">DSM 45361</strain>
    </source>
</reference>
<dbReference type="PROSITE" id="PS00211">
    <property type="entry name" value="ABC_TRANSPORTER_1"/>
    <property type="match status" value="1"/>
</dbReference>
<dbReference type="InterPro" id="IPR008995">
    <property type="entry name" value="Mo/tungstate-bd_C_term_dom"/>
</dbReference>